<evidence type="ECO:0000313" key="1">
    <source>
        <dbReference type="EMBL" id="CAD8204088.1"/>
    </source>
</evidence>
<comment type="caution">
    <text evidence="1">The sequence shown here is derived from an EMBL/GenBank/DDBJ whole genome shotgun (WGS) entry which is preliminary data.</text>
</comment>
<sequence length="166" mass="19190">MKSKLKETKSRMFLLKLEENGIDSSKKHLEIPPQRLRNILEIEKDQLEDWINSQGNQKTLKFKDKINNECLLNIVNSCQKLKLEQNNVTFYKHPMIQQRDLKDQSILKTLVVIGETGVGKSTMINFSAITILDSNMQIHLDLQLLMKNKYNNYIKGLDGNSASKNN</sequence>
<dbReference type="OrthoDB" id="416553at2759"/>
<evidence type="ECO:0000313" key="2">
    <source>
        <dbReference type="Proteomes" id="UP000683925"/>
    </source>
</evidence>
<reference evidence="1" key="1">
    <citation type="submission" date="2021-01" db="EMBL/GenBank/DDBJ databases">
        <authorList>
            <consortium name="Genoscope - CEA"/>
            <person name="William W."/>
        </authorList>
    </citation>
    <scope>NUCLEOTIDE SEQUENCE</scope>
</reference>
<protein>
    <submittedName>
        <fullName evidence="1">Uncharacterized protein</fullName>
    </submittedName>
</protein>
<proteinExistence type="predicted"/>
<accession>A0A8S1XU45</accession>
<dbReference type="EMBL" id="CAJJDP010000131">
    <property type="protein sequence ID" value="CAD8204088.1"/>
    <property type="molecule type" value="Genomic_DNA"/>
</dbReference>
<dbReference type="AlphaFoldDB" id="A0A8S1XU45"/>
<name>A0A8S1XU45_PAROT</name>
<dbReference type="Proteomes" id="UP000683925">
    <property type="component" value="Unassembled WGS sequence"/>
</dbReference>
<organism evidence="1 2">
    <name type="scientific">Paramecium octaurelia</name>
    <dbReference type="NCBI Taxonomy" id="43137"/>
    <lineage>
        <taxon>Eukaryota</taxon>
        <taxon>Sar</taxon>
        <taxon>Alveolata</taxon>
        <taxon>Ciliophora</taxon>
        <taxon>Intramacronucleata</taxon>
        <taxon>Oligohymenophorea</taxon>
        <taxon>Peniculida</taxon>
        <taxon>Parameciidae</taxon>
        <taxon>Paramecium</taxon>
    </lineage>
</organism>
<gene>
    <name evidence="1" type="ORF">POCTA_138.1.T1310181</name>
</gene>
<keyword evidence="2" id="KW-1185">Reference proteome</keyword>